<evidence type="ECO:0000256" key="1">
    <source>
        <dbReference type="SAM" id="Phobius"/>
    </source>
</evidence>
<organism evidence="2 3">
    <name type="scientific">Campylobacter ureolyticus</name>
    <dbReference type="NCBI Taxonomy" id="827"/>
    <lineage>
        <taxon>Bacteria</taxon>
        <taxon>Pseudomonadati</taxon>
        <taxon>Campylobacterota</taxon>
        <taxon>Epsilonproteobacteria</taxon>
        <taxon>Campylobacterales</taxon>
        <taxon>Campylobacteraceae</taxon>
        <taxon>Campylobacter</taxon>
    </lineage>
</organism>
<keyword evidence="1" id="KW-0812">Transmembrane</keyword>
<dbReference type="AlphaFoldDB" id="A0AAE7EAW6"/>
<sequence>MEEILYNKHKEVEECENFIKFIEQYFLNFNEPASNSNILINLLNQKVKILNSLDYQNCKNLVLSFEKLDDEIYNQIEIFKSEINQDFNSKNNKDKELKDFNKYDTCALLEIEKNNKIKNRILENIKRYLSKNEYFEKYIYKKSVKVKKEAFFDIFNFIRAHQWISTFLFFSFGFVIYILFFFFQGYIPAISQSELLYQIIQTSGIFLLIPCLIFLVVYVVSIVYTDDRRKKSFDNKFLKIFSKSLFVNLTSYIAASLSILLVLQIFSIKIYKLLTWLFNFFEKYLFEIRQEFFIPFFTLLIIFIVFLLFNFLLSKIIKSQKFQIVFYILLLVIYASMAIYALFITNSLFKVSFILFMFVSIVLLWKLRIDNKINKKEYLYLVCFSTTLMMFSVPVLFSDYIYKTLNISGVEYKYIVLDKKADEFLPDDMICKFNCDKEVEIISYINSNLTYKTDNGSESRNLKDKDCLTFVDDNNKTINTDNKKFTFKDGNLTFIEKKNNTKENNTTQNIKASFNYKSCLTYAKYKNDSIVLYNIEAISTLGKYWYIKTKFDDKFELQSDFIKTKVKK</sequence>
<name>A0AAE7EAW6_9BACT</name>
<keyword evidence="1" id="KW-0472">Membrane</keyword>
<dbReference type="GeneID" id="77176259"/>
<accession>A0AAE7EAW6</accession>
<feature type="transmembrane region" description="Helical" evidence="1">
    <location>
        <begin position="379"/>
        <end position="397"/>
    </location>
</feature>
<feature type="transmembrane region" description="Helical" evidence="1">
    <location>
        <begin position="324"/>
        <end position="343"/>
    </location>
</feature>
<reference evidence="2 3" key="1">
    <citation type="submission" date="2020-05" db="EMBL/GenBank/DDBJ databases">
        <title>Complete genome sequencing of Campylobacter and Arcobacter type strains.</title>
        <authorList>
            <person name="Miller W.G."/>
            <person name="Yee E."/>
        </authorList>
    </citation>
    <scope>NUCLEOTIDE SEQUENCE [LARGE SCALE GENOMIC DNA]</scope>
    <source>
        <strain evidence="2 3">LMG 6451</strain>
    </source>
</reference>
<evidence type="ECO:0000313" key="3">
    <source>
        <dbReference type="Proteomes" id="UP000509722"/>
    </source>
</evidence>
<feature type="transmembrane region" description="Helical" evidence="1">
    <location>
        <begin position="292"/>
        <end position="312"/>
    </location>
</feature>
<feature type="transmembrane region" description="Helical" evidence="1">
    <location>
        <begin position="245"/>
        <end position="272"/>
    </location>
</feature>
<dbReference type="Proteomes" id="UP000509722">
    <property type="component" value="Chromosome"/>
</dbReference>
<feature type="transmembrane region" description="Helical" evidence="1">
    <location>
        <begin position="199"/>
        <end position="224"/>
    </location>
</feature>
<gene>
    <name evidence="2" type="ORF">CURT_1354</name>
</gene>
<proteinExistence type="predicted"/>
<feature type="transmembrane region" description="Helical" evidence="1">
    <location>
        <begin position="349"/>
        <end position="367"/>
    </location>
</feature>
<protein>
    <submittedName>
        <fullName evidence="2">Membrane protein</fullName>
    </submittedName>
</protein>
<evidence type="ECO:0000313" key="2">
    <source>
        <dbReference type="EMBL" id="QKF84812.1"/>
    </source>
</evidence>
<keyword evidence="1" id="KW-1133">Transmembrane helix</keyword>
<feature type="transmembrane region" description="Helical" evidence="1">
    <location>
        <begin position="167"/>
        <end position="187"/>
    </location>
</feature>
<dbReference type="EMBL" id="CP053832">
    <property type="protein sequence ID" value="QKF84812.1"/>
    <property type="molecule type" value="Genomic_DNA"/>
</dbReference>
<dbReference type="RefSeq" id="WP_018712712.1">
    <property type="nucleotide sequence ID" value="NZ_CP053832.1"/>
</dbReference>